<name>A0A5K0WJV6_9MAGN</name>
<protein>
    <recommendedName>
        <fullName evidence="3">FAF domain-containing protein</fullName>
    </recommendedName>
</protein>
<dbReference type="PANTHER" id="PTHR33155:SF3">
    <property type="entry name" value="PROTEIN FAF-LIKE, CHLOROPLASTIC"/>
    <property type="match status" value="1"/>
</dbReference>
<dbReference type="EMBL" id="LR721775">
    <property type="protein sequence ID" value="VVV53488.1"/>
    <property type="molecule type" value="Genomic_DNA"/>
</dbReference>
<proteinExistence type="inferred from homology"/>
<dbReference type="InterPro" id="IPR046431">
    <property type="entry name" value="FAF_dom"/>
</dbReference>
<dbReference type="OMA" id="ININPWA"/>
<reference evidence="4" key="1">
    <citation type="submission" date="2019-09" db="EMBL/GenBank/DDBJ databases">
        <authorList>
            <person name="Zhang L."/>
        </authorList>
    </citation>
    <scope>NUCLEOTIDE SEQUENCE</scope>
</reference>
<feature type="region of interest" description="Disordered" evidence="2">
    <location>
        <begin position="218"/>
        <end position="237"/>
    </location>
</feature>
<comment type="similarity">
    <text evidence="1">Belongs to the fantastic four family.</text>
</comment>
<feature type="compositionally biased region" description="Acidic residues" evidence="2">
    <location>
        <begin position="173"/>
        <end position="183"/>
    </location>
</feature>
<feature type="compositionally biased region" description="Acidic residues" evidence="2">
    <location>
        <begin position="285"/>
        <end position="353"/>
    </location>
</feature>
<evidence type="ECO:0000256" key="1">
    <source>
        <dbReference type="ARBA" id="ARBA00008690"/>
    </source>
</evidence>
<sequence length="474" mass="53006">MSIGCRTLYPQMNEENKQGIVSILGISGDGYSEKRLKTEYPLRRSRTLSADMSSKKFLALHDPASPSMKKIASSGAIPTFSSTPESDEEDNEENRASQSDIWNLIQSQKPAIPTAQPYVHPLVRRSSSSLSSKSLELCTESLGSETGSEFCFSPPSPTASFFSSLPPSPSSEAMEEEGGGEEGLDFLFGGEADRRKGNQEIDEEKWFNYNCTISRRSPARSFPPPLPSISRRDGPRLHMKPHRQDGRLVLQAVALPSHNYLQAQRQGGRLLLSFIPTPQQQKQEEEAEEEEEEEEEDEEVAVEEEGDAEVIEDEEEEQGEEREEEGEEIVNSEGAEEAREEGDEGEKEAEEEELEKRLEVVGFEMWRSKGPAVIELHRSIGKLISQPFININPWAQKKKLAADTAAAAAAEERERELAAHRLNRYERCWKGGGLGEGKVVGAKELVRGLVPRRCNEPRRAHPVWILERRCVATT</sequence>
<dbReference type="OrthoDB" id="1303570at2759"/>
<feature type="region of interest" description="Disordered" evidence="2">
    <location>
        <begin position="161"/>
        <end position="183"/>
    </location>
</feature>
<accession>A0A5K0WJV6</accession>
<feature type="domain" description="FAF" evidence="3">
    <location>
        <begin position="221"/>
        <end position="274"/>
    </location>
</feature>
<feature type="region of interest" description="Disordered" evidence="2">
    <location>
        <begin position="278"/>
        <end position="354"/>
    </location>
</feature>
<evidence type="ECO:0000313" key="4">
    <source>
        <dbReference type="EMBL" id="VVV53488.1"/>
    </source>
</evidence>
<dbReference type="PANTHER" id="PTHR33155">
    <property type="entry name" value="FANTASTIC FOUR-LIKE PROTEIN (DUF3049)"/>
    <property type="match status" value="1"/>
</dbReference>
<evidence type="ECO:0000259" key="3">
    <source>
        <dbReference type="Pfam" id="PF11250"/>
    </source>
</evidence>
<dbReference type="Gramene" id="NC10G0032560.1">
    <property type="protein sequence ID" value="NC10G0032560.1:cds"/>
    <property type="gene ID" value="NC10G0032560"/>
</dbReference>
<organism evidence="4">
    <name type="scientific">Nymphaea colorata</name>
    <name type="common">pocket water lily</name>
    <dbReference type="NCBI Taxonomy" id="210225"/>
    <lineage>
        <taxon>Eukaryota</taxon>
        <taxon>Viridiplantae</taxon>
        <taxon>Streptophyta</taxon>
        <taxon>Embryophyta</taxon>
        <taxon>Tracheophyta</taxon>
        <taxon>Spermatophyta</taxon>
        <taxon>Magnoliopsida</taxon>
        <taxon>Nymphaeales</taxon>
        <taxon>Nymphaeaceae</taxon>
        <taxon>Nymphaea</taxon>
    </lineage>
</organism>
<evidence type="ECO:0000256" key="2">
    <source>
        <dbReference type="SAM" id="MobiDB-lite"/>
    </source>
</evidence>
<dbReference type="InterPro" id="IPR021410">
    <property type="entry name" value="FAF"/>
</dbReference>
<gene>
    <name evidence="4" type="ORF">NYM_LOCUS3772</name>
</gene>
<feature type="region of interest" description="Disordered" evidence="2">
    <location>
        <begin position="66"/>
        <end position="98"/>
    </location>
</feature>
<dbReference type="Pfam" id="PF11250">
    <property type="entry name" value="FAF"/>
    <property type="match status" value="1"/>
</dbReference>
<dbReference type="AlphaFoldDB" id="A0A5K0WJV6"/>